<dbReference type="AlphaFoldDB" id="A0AA88NX37"/>
<dbReference type="Proteomes" id="UP001187315">
    <property type="component" value="Unassembled WGS sequence"/>
</dbReference>
<name>A0AA88NX37_TACVA</name>
<comment type="caution">
    <text evidence="1">The sequence shown here is derived from an EMBL/GenBank/DDBJ whole genome shotgun (WGS) entry which is preliminary data.</text>
</comment>
<protein>
    <submittedName>
        <fullName evidence="1">Uncharacterized protein</fullName>
    </submittedName>
</protein>
<accession>A0AA88NX37</accession>
<reference evidence="1" key="1">
    <citation type="submission" date="2023-08" db="EMBL/GenBank/DDBJ databases">
        <title>Pelteobagrus vachellii genome.</title>
        <authorList>
            <person name="Liu H."/>
        </authorList>
    </citation>
    <scope>NUCLEOTIDE SEQUENCE</scope>
    <source>
        <strain evidence="1">PRFRI_2022a</strain>
        <tissue evidence="1">Muscle</tissue>
    </source>
</reference>
<evidence type="ECO:0000313" key="2">
    <source>
        <dbReference type="Proteomes" id="UP001187315"/>
    </source>
</evidence>
<sequence>MIGGVGGTGLEKLLKTTVFVFLSSEITTLCLGPNIKTDSGGFTGLWAVRERVGQERVGERRLVFPPVSSLLALRVKLFGGGRDGTFPWQYARRLFL</sequence>
<organism evidence="1 2">
    <name type="scientific">Tachysurus vachellii</name>
    <name type="common">Darkbarbel catfish</name>
    <name type="synonym">Pelteobagrus vachellii</name>
    <dbReference type="NCBI Taxonomy" id="175792"/>
    <lineage>
        <taxon>Eukaryota</taxon>
        <taxon>Metazoa</taxon>
        <taxon>Chordata</taxon>
        <taxon>Craniata</taxon>
        <taxon>Vertebrata</taxon>
        <taxon>Euteleostomi</taxon>
        <taxon>Actinopterygii</taxon>
        <taxon>Neopterygii</taxon>
        <taxon>Teleostei</taxon>
        <taxon>Ostariophysi</taxon>
        <taxon>Siluriformes</taxon>
        <taxon>Bagridae</taxon>
        <taxon>Tachysurus</taxon>
    </lineage>
</organism>
<evidence type="ECO:0000313" key="1">
    <source>
        <dbReference type="EMBL" id="KAK2869122.1"/>
    </source>
</evidence>
<proteinExistence type="predicted"/>
<dbReference type="EMBL" id="JAVHJS010000001">
    <property type="protein sequence ID" value="KAK2869122.1"/>
    <property type="molecule type" value="Genomic_DNA"/>
</dbReference>
<keyword evidence="2" id="KW-1185">Reference proteome</keyword>
<gene>
    <name evidence="1" type="ORF">Q7C36_000993</name>
</gene>